<sequence>MDSRSKSSDGNDSSRGVGRSMSKTVKGTLYTVVAGIAWGLSGT</sequence>
<feature type="non-terminal residue" evidence="2">
    <location>
        <position position="43"/>
    </location>
</feature>
<dbReference type="EMBL" id="VMYC01000422">
    <property type="protein sequence ID" value="TVX63912.1"/>
    <property type="molecule type" value="Genomic_DNA"/>
</dbReference>
<reference evidence="2 3" key="1">
    <citation type="submission" date="2019-07" db="EMBL/GenBank/DDBJ databases">
        <authorList>
            <person name="Mohale T."/>
        </authorList>
    </citation>
    <scope>NUCLEOTIDE SEQUENCE [LARGE SCALE GENOMIC DNA]</scope>
    <source>
        <strain evidence="2 3">NTPn 59</strain>
    </source>
</reference>
<proteinExistence type="predicted"/>
<organism evidence="2 3">
    <name type="scientific">Streptococcus pneumoniae</name>
    <dbReference type="NCBI Taxonomy" id="1313"/>
    <lineage>
        <taxon>Bacteria</taxon>
        <taxon>Bacillati</taxon>
        <taxon>Bacillota</taxon>
        <taxon>Bacilli</taxon>
        <taxon>Lactobacillales</taxon>
        <taxon>Streptococcaceae</taxon>
        <taxon>Streptococcus</taxon>
    </lineage>
</organism>
<gene>
    <name evidence="2" type="ORF">AZJ28_12705</name>
</gene>
<protein>
    <submittedName>
        <fullName evidence="2">EamA family transporter</fullName>
    </submittedName>
</protein>
<dbReference type="AlphaFoldDB" id="A0A559GL22"/>
<dbReference type="Proteomes" id="UP000315060">
    <property type="component" value="Unassembled WGS sequence"/>
</dbReference>
<comment type="caution">
    <text evidence="2">The sequence shown here is derived from an EMBL/GenBank/DDBJ whole genome shotgun (WGS) entry which is preliminary data.</text>
</comment>
<feature type="region of interest" description="Disordered" evidence="1">
    <location>
        <begin position="1"/>
        <end position="21"/>
    </location>
</feature>
<accession>A0A559GL22</accession>
<evidence type="ECO:0000256" key="1">
    <source>
        <dbReference type="SAM" id="MobiDB-lite"/>
    </source>
</evidence>
<name>A0A559GL22_STREE</name>
<evidence type="ECO:0000313" key="2">
    <source>
        <dbReference type="EMBL" id="TVX63912.1"/>
    </source>
</evidence>
<evidence type="ECO:0000313" key="3">
    <source>
        <dbReference type="Proteomes" id="UP000315060"/>
    </source>
</evidence>